<dbReference type="AlphaFoldDB" id="A0A7U3YGR3"/>
<evidence type="ECO:0000313" key="1">
    <source>
        <dbReference type="EMBL" id="ADP75129.1"/>
    </source>
</evidence>
<gene>
    <name evidence="1" type="ORF">GY4MC1_2417</name>
</gene>
<organism evidence="1">
    <name type="scientific">Geobacillus sp. (strain Y4.1MC1)</name>
    <dbReference type="NCBI Taxonomy" id="581103"/>
    <lineage>
        <taxon>Bacteria</taxon>
        <taxon>Bacillati</taxon>
        <taxon>Bacillota</taxon>
        <taxon>Bacilli</taxon>
        <taxon>Bacillales</taxon>
        <taxon>Anoxybacillaceae</taxon>
        <taxon>Geobacillus</taxon>
    </lineage>
</organism>
<name>A0A7U3YGR3_GEOS0</name>
<dbReference type="EMBL" id="CP002293">
    <property type="protein sequence ID" value="ADP75129.1"/>
    <property type="molecule type" value="Genomic_DNA"/>
</dbReference>
<sequence>MGDAIPLFFVRPARIGSLVLVGKCKGDDLGNQQLFFHWKFAAWSMFFIYSKSGSYGISKVLVRHNPMFFQEMAKENENTRLTRDNERKEN</sequence>
<proteinExistence type="predicted"/>
<accession>A0A7U3YGR3</accession>
<dbReference type="KEGG" id="gmc:GY4MC1_2417"/>
<reference evidence="1" key="1">
    <citation type="submission" date="2010-10" db="EMBL/GenBank/DDBJ databases">
        <title>Complete sequence of chromosome of Geobacillus sp. Y4.1MC1.</title>
        <authorList>
            <consortium name="US DOE Joint Genome Institute"/>
            <person name="Lucas S."/>
            <person name="Copeland A."/>
            <person name="Lapidus A."/>
            <person name="Cheng J.-F."/>
            <person name="Bruce D."/>
            <person name="Goodwin L."/>
            <person name="Pitluck S."/>
            <person name="Chertkov O."/>
            <person name="Zhang X."/>
            <person name="Detter J.C."/>
            <person name="Han C."/>
            <person name="Tapia R."/>
            <person name="Land M."/>
            <person name="Hauser L."/>
            <person name="Jeffries C."/>
            <person name="Kyrpides N."/>
            <person name="Ivanova N."/>
            <person name="Ovchinnikova G."/>
            <person name="Brumm P."/>
            <person name="Mead D."/>
            <person name="Woyke T."/>
        </authorList>
    </citation>
    <scope>NUCLEOTIDE SEQUENCE [LARGE SCALE GENOMIC DNA]</scope>
    <source>
        <strain evidence="1">Y4.1MC1</strain>
    </source>
</reference>
<protein>
    <submittedName>
        <fullName evidence="1">Uncharacterized protein</fullName>
    </submittedName>
</protein>